<feature type="compositionally biased region" description="Low complexity" evidence="1">
    <location>
        <begin position="100"/>
        <end position="120"/>
    </location>
</feature>
<feature type="transmembrane region" description="Helical" evidence="2">
    <location>
        <begin position="29"/>
        <end position="47"/>
    </location>
</feature>
<feature type="region of interest" description="Disordered" evidence="1">
    <location>
        <begin position="65"/>
        <end position="130"/>
    </location>
</feature>
<proteinExistence type="predicted"/>
<gene>
    <name evidence="3" type="ORF">HZZ10_15570</name>
</gene>
<sequence>MPFIIYSALRIALIVVVGVVLYLVGMRGWLLGVVAILVALLVSYLALSRQREAAALYIATRRTQRQTSGVQLTERLDRDNADEDEAIDASAGRPARGATVPVDDQAPAVQAAPAPGEVPVTSDRETDPEK</sequence>
<dbReference type="AlphaFoldDB" id="A0A853EWG6"/>
<keyword evidence="4" id="KW-1185">Reference proteome</keyword>
<evidence type="ECO:0000256" key="2">
    <source>
        <dbReference type="SAM" id="Phobius"/>
    </source>
</evidence>
<dbReference type="InterPro" id="IPR025323">
    <property type="entry name" value="DUF4229"/>
</dbReference>
<keyword evidence="2" id="KW-0472">Membrane</keyword>
<keyword evidence="2" id="KW-1133">Transmembrane helix</keyword>
<dbReference type="RefSeq" id="WP_056136550.1">
    <property type="nucleotide sequence ID" value="NZ_JACBYE010000049.1"/>
</dbReference>
<evidence type="ECO:0000313" key="3">
    <source>
        <dbReference type="EMBL" id="NYS94935.1"/>
    </source>
</evidence>
<organism evidence="3 4">
    <name type="scientific">Sanguibacter inulinus</name>
    <dbReference type="NCBI Taxonomy" id="60922"/>
    <lineage>
        <taxon>Bacteria</taxon>
        <taxon>Bacillati</taxon>
        <taxon>Actinomycetota</taxon>
        <taxon>Actinomycetes</taxon>
        <taxon>Micrococcales</taxon>
        <taxon>Sanguibacteraceae</taxon>
        <taxon>Sanguibacter</taxon>
    </lineage>
</organism>
<dbReference type="Pfam" id="PF14012">
    <property type="entry name" value="DUF4229"/>
    <property type="match status" value="1"/>
</dbReference>
<comment type="caution">
    <text evidence="3">The sequence shown here is derived from an EMBL/GenBank/DDBJ whole genome shotgun (WGS) entry which is preliminary data.</text>
</comment>
<feature type="transmembrane region" description="Helical" evidence="2">
    <location>
        <begin position="7"/>
        <end position="23"/>
    </location>
</feature>
<evidence type="ECO:0000313" key="4">
    <source>
        <dbReference type="Proteomes" id="UP000561011"/>
    </source>
</evidence>
<evidence type="ECO:0000256" key="1">
    <source>
        <dbReference type="SAM" id="MobiDB-lite"/>
    </source>
</evidence>
<keyword evidence="2" id="KW-0812">Transmembrane</keyword>
<reference evidence="3 4" key="1">
    <citation type="submission" date="2020-07" db="EMBL/GenBank/DDBJ databases">
        <title>MOT database genomes.</title>
        <authorList>
            <person name="Joseph S."/>
            <person name="Aduse-Opoku J."/>
            <person name="Hashim A."/>
            <person name="Wade W."/>
            <person name="Curtis M."/>
        </authorList>
    </citation>
    <scope>NUCLEOTIDE SEQUENCE [LARGE SCALE GENOMIC DNA]</scope>
    <source>
        <strain evidence="3 4">DSM 100099</strain>
    </source>
</reference>
<name>A0A853EWG6_9MICO</name>
<protein>
    <submittedName>
        <fullName evidence="3">DUF4229 domain-containing protein</fullName>
    </submittedName>
</protein>
<dbReference type="EMBL" id="JACBYE010000049">
    <property type="protein sequence ID" value="NYS94935.1"/>
    <property type="molecule type" value="Genomic_DNA"/>
</dbReference>
<accession>A0A853EWG6</accession>
<dbReference type="Proteomes" id="UP000561011">
    <property type="component" value="Unassembled WGS sequence"/>
</dbReference>